<keyword evidence="5" id="KW-1185">Reference proteome</keyword>
<protein>
    <submittedName>
        <fullName evidence="6">Wall-associated receptor kinase-like 20</fullName>
    </submittedName>
</protein>
<name>A0A1S3Z2B7_TOBAC</name>
<dbReference type="AlphaFoldDB" id="A0A1S3Z2B7"/>
<organism evidence="5 6">
    <name type="scientific">Nicotiana tabacum</name>
    <name type="common">Common tobacco</name>
    <dbReference type="NCBI Taxonomy" id="4097"/>
    <lineage>
        <taxon>Eukaryota</taxon>
        <taxon>Viridiplantae</taxon>
        <taxon>Streptophyta</taxon>
        <taxon>Embryophyta</taxon>
        <taxon>Tracheophyta</taxon>
        <taxon>Spermatophyta</taxon>
        <taxon>Magnoliopsida</taxon>
        <taxon>eudicotyledons</taxon>
        <taxon>Gunneridae</taxon>
        <taxon>Pentapetalae</taxon>
        <taxon>asterids</taxon>
        <taxon>lamiids</taxon>
        <taxon>Solanales</taxon>
        <taxon>Solanaceae</taxon>
        <taxon>Nicotianoideae</taxon>
        <taxon>Nicotianeae</taxon>
        <taxon>Nicotiana</taxon>
    </lineage>
</organism>
<gene>
    <name evidence="6" type="primary">LOC107781988</name>
</gene>
<dbReference type="Pfam" id="PF13947">
    <property type="entry name" value="GUB_WAK_bind"/>
    <property type="match status" value="1"/>
</dbReference>
<dbReference type="OMA" id="QFARETK"/>
<dbReference type="GeneID" id="107781988"/>
<dbReference type="STRING" id="4097.A0A1S3Z2B7"/>
<sequence length="200" mass="22230">MEVLISLFLFSLTCVSAILECPKCGIMDVPDPLSTSDKCGNPSYRIHCKNGSLEFLSAEGIYYKILSINPNAFRLIISSLMQKDTCHSLDLSVGGLRIDENSPFNISSRNTVMLLNCSERILLSPLNCSLNSPCRKFENEFKDCRDTVCCSYLKVASKTSHRIRVRVGGCTAYTSVVDLKAGDPINAWKYGVELQWLSPK</sequence>
<reference evidence="5" key="1">
    <citation type="journal article" date="2014" name="Nat. Commun.">
        <title>The tobacco genome sequence and its comparison with those of tomato and potato.</title>
        <authorList>
            <person name="Sierro N."/>
            <person name="Battey J.N."/>
            <person name="Ouadi S."/>
            <person name="Bakaher N."/>
            <person name="Bovet L."/>
            <person name="Willig A."/>
            <person name="Goepfert S."/>
            <person name="Peitsch M.C."/>
            <person name="Ivanov N.V."/>
        </authorList>
    </citation>
    <scope>NUCLEOTIDE SEQUENCE [LARGE SCALE GENOMIC DNA]</scope>
</reference>
<comment type="subcellular location">
    <subcellularLocation>
        <location evidence="1">Membrane</location>
        <topology evidence="1">Single-pass membrane protein</topology>
    </subcellularLocation>
</comment>
<dbReference type="PANTHER" id="PTHR33355:SF14">
    <property type="entry name" value="WALL-ASSOCIATED RECEPTOR KINASE GALACTURONAN-BINDING DOMAIN-CONTAINING PROTEIN"/>
    <property type="match status" value="1"/>
</dbReference>
<evidence type="ECO:0000259" key="4">
    <source>
        <dbReference type="Pfam" id="PF13947"/>
    </source>
</evidence>
<evidence type="ECO:0000256" key="2">
    <source>
        <dbReference type="ARBA" id="ARBA00022729"/>
    </source>
</evidence>
<reference evidence="6" key="2">
    <citation type="submission" date="2025-08" db="UniProtKB">
        <authorList>
            <consortium name="RefSeq"/>
        </authorList>
    </citation>
    <scope>IDENTIFICATION</scope>
    <source>
        <tissue evidence="6">Leaf</tissue>
    </source>
</reference>
<dbReference type="RefSeq" id="XP_016458302.1">
    <property type="nucleotide sequence ID" value="XM_016602816.2"/>
</dbReference>
<keyword evidence="2 3" id="KW-0732">Signal</keyword>
<evidence type="ECO:0000313" key="6">
    <source>
        <dbReference type="RefSeq" id="XP_016458302.1"/>
    </source>
</evidence>
<dbReference type="InterPro" id="IPR025287">
    <property type="entry name" value="WAK_GUB"/>
</dbReference>
<proteinExistence type="predicted"/>
<dbReference type="GO" id="GO:0016020">
    <property type="term" value="C:membrane"/>
    <property type="evidence" value="ECO:0007669"/>
    <property type="project" value="UniProtKB-SubCell"/>
</dbReference>
<evidence type="ECO:0000256" key="1">
    <source>
        <dbReference type="ARBA" id="ARBA00004167"/>
    </source>
</evidence>
<dbReference type="Proteomes" id="UP000790787">
    <property type="component" value="Chromosome 5"/>
</dbReference>
<feature type="signal peptide" evidence="3">
    <location>
        <begin position="1"/>
        <end position="17"/>
    </location>
</feature>
<accession>A0A1S3Z2B7</accession>
<feature type="chain" id="PRO_5010171905" evidence="3">
    <location>
        <begin position="18"/>
        <end position="200"/>
    </location>
</feature>
<dbReference type="KEGG" id="nta:107781988"/>
<dbReference type="OrthoDB" id="1466077at2759"/>
<dbReference type="PaxDb" id="4097-A0A1S3Z2B7"/>
<feature type="domain" description="Wall-associated receptor kinase galacturonan-binding" evidence="4">
    <location>
        <begin position="21"/>
        <end position="76"/>
    </location>
</feature>
<evidence type="ECO:0000256" key="3">
    <source>
        <dbReference type="SAM" id="SignalP"/>
    </source>
</evidence>
<dbReference type="RefSeq" id="XP_016458302.1">
    <property type="nucleotide sequence ID" value="XM_016602816.1"/>
</dbReference>
<dbReference type="GO" id="GO:0030247">
    <property type="term" value="F:polysaccharide binding"/>
    <property type="evidence" value="ECO:0007669"/>
    <property type="project" value="InterPro"/>
</dbReference>
<evidence type="ECO:0000313" key="5">
    <source>
        <dbReference type="Proteomes" id="UP000790787"/>
    </source>
</evidence>
<dbReference type="PANTHER" id="PTHR33355">
    <property type="entry name" value="WALL-ASSOCIATED RECEPTOR KINASE CARBOXY-TERMINAL PROTEIN-RELATED"/>
    <property type="match status" value="1"/>
</dbReference>